<evidence type="ECO:0000313" key="7">
    <source>
        <dbReference type="Proteomes" id="UP000184231"/>
    </source>
</evidence>
<dbReference type="PANTHER" id="PTHR35889:SF3">
    <property type="entry name" value="F-BOX DOMAIN-CONTAINING PROTEIN"/>
    <property type="match status" value="1"/>
</dbReference>
<feature type="domain" description="Cytochrome c" evidence="5">
    <location>
        <begin position="32"/>
        <end position="123"/>
    </location>
</feature>
<sequence length="912" mass="104097">MSKKYLIALVVAVMLGLVLVIWSKLKPVSTIDFSTDIKPILNKNCITCHGGVKKSGGFSLLFESEALADTESGGPAIIPGNASKSSFIQLLKEEDPELRMPYQKPKLSEEEIALLTKWVDEGAKWGKHWAYSLPEKVAVPKTNQRAGISSSTSDGFIQNDIDRFTFKTLENNDLTPSLPAEPNIIARRLALDLIGLPADNTLFEDFSTGKISYENMVDELLSRDSYGEKWASWWLDQARYADTKGYEKDMGRSMWEYRDWVIKALNKDMPYDQFTIEQLAGDLLPEPSVDQLIATAFHRNTMNNDEGGTDDEEFRVAAVIDRVNTTFEVFQSTTIGCVQCHSHTYDPFKHEEFYNLMAFFNNTRDEDTTEDEPNLKFYNEEQKAKVAKIHEWILKNENKEVADAYKNFLTYSEPVYHGHLAKNYTNGNLADTKWIALRNNGSCYMNDVYTQGADYIYLKLYSGIDATKVTIRKDNSEGEILAQFNTNKTQGRVVQKFPFKKTKEKLNLYIEAENNKISPTTPTSYISWIAFLPEIKANKNKEFYQIDETFMQLVNSHTPTLPIMVENLDHQKRTTQFFEKGSWLMKTDTVYPSTPQVLNDWKPEWPKNRLGFSQWLVSKENPLTARTLVNRIWHQLFGRGIVASLEDMGSQSDAPSHPELLDWLALRFMNEHQWSIKALVKEIVMSGTYRQRSVNSAALYNKDPENKLYARGPRTRLSAEQIRDQALAVSGLLSKKMYGPSVMPPQPEGIWQTVYNGGQWNESKGEDKYRRALYTYLKRTSPYPSLVTFDANSREVSTVRRTVTNTPLQALVTLNDPVYLEAAFNLAKHMAKAGNVDKSITTGYYKAVLREIEKEKLIALKQLYKSAFLEFEQQPETIREFIPFDAEATPNIAALTIVANAIMNLDEFLTKS</sequence>
<protein>
    <submittedName>
        <fullName evidence="6">Planctomycete cytochrome C</fullName>
    </submittedName>
</protein>
<dbReference type="EMBL" id="FQYX01000003">
    <property type="protein sequence ID" value="SHI58805.1"/>
    <property type="molecule type" value="Genomic_DNA"/>
</dbReference>
<evidence type="ECO:0000313" key="6">
    <source>
        <dbReference type="EMBL" id="SHI58805.1"/>
    </source>
</evidence>
<reference evidence="6 7" key="1">
    <citation type="submission" date="2016-11" db="EMBL/GenBank/DDBJ databases">
        <authorList>
            <person name="Jaros S."/>
            <person name="Januszkiewicz K."/>
            <person name="Wedrychowicz H."/>
        </authorList>
    </citation>
    <scope>NUCLEOTIDE SEQUENCE [LARGE SCALE GENOMIC DNA]</scope>
    <source>
        <strain evidence="6 7">CGMCC 1.8863</strain>
    </source>
</reference>
<dbReference type="InterPro" id="IPR009056">
    <property type="entry name" value="Cyt_c-like_dom"/>
</dbReference>
<dbReference type="InterPro" id="IPR022655">
    <property type="entry name" value="DUF1553"/>
</dbReference>
<dbReference type="InterPro" id="IPR011429">
    <property type="entry name" value="Cyt_c_Planctomycete-type"/>
</dbReference>
<dbReference type="Pfam" id="PF07583">
    <property type="entry name" value="PSCyt2"/>
    <property type="match status" value="1"/>
</dbReference>
<name>A0A1M6CCM7_9FLAO</name>
<evidence type="ECO:0000256" key="3">
    <source>
        <dbReference type="ARBA" id="ARBA00023004"/>
    </source>
</evidence>
<accession>A0A1M6CCM7</accession>
<keyword evidence="2 4" id="KW-0479">Metal-binding</keyword>
<dbReference type="GO" id="GO:0020037">
    <property type="term" value="F:heme binding"/>
    <property type="evidence" value="ECO:0007669"/>
    <property type="project" value="InterPro"/>
</dbReference>
<evidence type="ECO:0000256" key="2">
    <source>
        <dbReference type="ARBA" id="ARBA00022723"/>
    </source>
</evidence>
<evidence type="ECO:0000259" key="5">
    <source>
        <dbReference type="PROSITE" id="PS51007"/>
    </source>
</evidence>
<dbReference type="AlphaFoldDB" id="A0A1M6CCM7"/>
<dbReference type="InterPro" id="IPR036909">
    <property type="entry name" value="Cyt_c-like_dom_sf"/>
</dbReference>
<proteinExistence type="predicted"/>
<dbReference type="GO" id="GO:0046872">
    <property type="term" value="F:metal ion binding"/>
    <property type="evidence" value="ECO:0007669"/>
    <property type="project" value="UniProtKB-KW"/>
</dbReference>
<keyword evidence="1 4" id="KW-0349">Heme</keyword>
<keyword evidence="7" id="KW-1185">Reference proteome</keyword>
<dbReference type="GO" id="GO:0009055">
    <property type="term" value="F:electron transfer activity"/>
    <property type="evidence" value="ECO:0007669"/>
    <property type="project" value="InterPro"/>
</dbReference>
<gene>
    <name evidence="6" type="ORF">SAMN04487911_103160</name>
</gene>
<evidence type="ECO:0000256" key="1">
    <source>
        <dbReference type="ARBA" id="ARBA00022617"/>
    </source>
</evidence>
<keyword evidence="3 4" id="KW-0408">Iron</keyword>
<dbReference type="SUPFAM" id="SSF46626">
    <property type="entry name" value="Cytochrome c"/>
    <property type="match status" value="1"/>
</dbReference>
<dbReference type="Proteomes" id="UP000184231">
    <property type="component" value="Unassembled WGS sequence"/>
</dbReference>
<dbReference type="Pfam" id="PF07587">
    <property type="entry name" value="PSD1"/>
    <property type="match status" value="1"/>
</dbReference>
<dbReference type="STRING" id="558155.SAMN04487911_103160"/>
<evidence type="ECO:0000256" key="4">
    <source>
        <dbReference type="PROSITE-ProRule" id="PRU00433"/>
    </source>
</evidence>
<dbReference type="RefSeq" id="WP_245795513.1">
    <property type="nucleotide sequence ID" value="NZ_FQYX01000003.1"/>
</dbReference>
<dbReference type="PROSITE" id="PS51007">
    <property type="entry name" value="CYTC"/>
    <property type="match status" value="1"/>
</dbReference>
<dbReference type="Pfam" id="PF07635">
    <property type="entry name" value="PSCyt1"/>
    <property type="match status" value="1"/>
</dbReference>
<dbReference type="InterPro" id="IPR011444">
    <property type="entry name" value="DUF1549"/>
</dbReference>
<organism evidence="6 7">
    <name type="scientific">Arenibacter nanhaiticus</name>
    <dbReference type="NCBI Taxonomy" id="558155"/>
    <lineage>
        <taxon>Bacteria</taxon>
        <taxon>Pseudomonadati</taxon>
        <taxon>Bacteroidota</taxon>
        <taxon>Flavobacteriia</taxon>
        <taxon>Flavobacteriales</taxon>
        <taxon>Flavobacteriaceae</taxon>
        <taxon>Arenibacter</taxon>
    </lineage>
</organism>
<dbReference type="PANTHER" id="PTHR35889">
    <property type="entry name" value="CYCLOINULO-OLIGOSACCHARIDE FRUCTANOTRANSFERASE-RELATED"/>
    <property type="match status" value="1"/>
</dbReference>